<proteinExistence type="predicted"/>
<dbReference type="RefSeq" id="WP_136729922.1">
    <property type="nucleotide sequence ID" value="NZ_SUMC01000104.1"/>
</dbReference>
<dbReference type="GO" id="GO:0016020">
    <property type="term" value="C:membrane"/>
    <property type="evidence" value="ECO:0007669"/>
    <property type="project" value="InterPro"/>
</dbReference>
<comment type="caution">
    <text evidence="3">The sequence shown here is derived from an EMBL/GenBank/DDBJ whole genome shotgun (WGS) entry which is preliminary data.</text>
</comment>
<dbReference type="SMART" id="SM00900">
    <property type="entry name" value="FMN_bind"/>
    <property type="match status" value="1"/>
</dbReference>
<dbReference type="Gene3D" id="3.90.1010.20">
    <property type="match status" value="1"/>
</dbReference>
<dbReference type="GO" id="GO:0010181">
    <property type="term" value="F:FMN binding"/>
    <property type="evidence" value="ECO:0007669"/>
    <property type="project" value="InterPro"/>
</dbReference>
<evidence type="ECO:0000313" key="3">
    <source>
        <dbReference type="EMBL" id="TJZ99519.1"/>
    </source>
</evidence>
<dbReference type="Proteomes" id="UP000305778">
    <property type="component" value="Unassembled WGS sequence"/>
</dbReference>
<feature type="domain" description="FMN-binding" evidence="2">
    <location>
        <begin position="53"/>
        <end position="159"/>
    </location>
</feature>
<evidence type="ECO:0000256" key="1">
    <source>
        <dbReference type="SAM" id="MobiDB-lite"/>
    </source>
</evidence>
<feature type="compositionally biased region" description="Low complexity" evidence="1">
    <location>
        <begin position="53"/>
        <end position="65"/>
    </location>
</feature>
<name>A0A4U0RTT9_9ACTN</name>
<evidence type="ECO:0000259" key="2">
    <source>
        <dbReference type="SMART" id="SM00900"/>
    </source>
</evidence>
<dbReference type="Pfam" id="PF04205">
    <property type="entry name" value="FMN_bind"/>
    <property type="match status" value="1"/>
</dbReference>
<keyword evidence="4" id="KW-1185">Reference proteome</keyword>
<accession>A0A4U0RTT9</accession>
<gene>
    <name evidence="3" type="ORF">FCI23_45560</name>
</gene>
<dbReference type="AlphaFoldDB" id="A0A4U0RTT9"/>
<feature type="region of interest" description="Disordered" evidence="1">
    <location>
        <begin position="30"/>
        <end position="81"/>
    </location>
</feature>
<evidence type="ECO:0000313" key="4">
    <source>
        <dbReference type="Proteomes" id="UP000305778"/>
    </source>
</evidence>
<sequence>MRRAAILTTSTVAGLVLLLSLKPQQSVVPTLAASGGGASDSSSAPGTNSTPPGKSGRSSRSKSGSSQGGPTGTYTGDVEQTPFGPVQVAVALSHGKLTDVRALQTPSDASRSQRIAAYAVPTLTQEALAAQSAQIQAVSGASYTSQGYTQSLQSALDKAGA</sequence>
<protein>
    <submittedName>
        <fullName evidence="3">FMN-binding protein</fullName>
    </submittedName>
</protein>
<dbReference type="InterPro" id="IPR007329">
    <property type="entry name" value="FMN-bd"/>
</dbReference>
<reference evidence="3 4" key="1">
    <citation type="submission" date="2019-04" db="EMBL/GenBank/DDBJ databases">
        <title>Streptomyces oryziradicis sp. nov., a novel actinomycete isolated from rhizosphere soil of rice (Oryza sativa L.).</title>
        <authorList>
            <person name="Li C."/>
        </authorList>
    </citation>
    <scope>NUCLEOTIDE SEQUENCE [LARGE SCALE GENOMIC DNA]</scope>
    <source>
        <strain evidence="3 4">NEAU-C40</strain>
    </source>
</reference>
<organism evidence="3 4">
    <name type="scientific">Actinacidiphila oryziradicis</name>
    <dbReference type="NCBI Taxonomy" id="2571141"/>
    <lineage>
        <taxon>Bacteria</taxon>
        <taxon>Bacillati</taxon>
        <taxon>Actinomycetota</taxon>
        <taxon>Actinomycetes</taxon>
        <taxon>Kitasatosporales</taxon>
        <taxon>Streptomycetaceae</taxon>
        <taxon>Actinacidiphila</taxon>
    </lineage>
</organism>
<dbReference type="OrthoDB" id="8099475at2"/>
<dbReference type="EMBL" id="SUMC01000104">
    <property type="protein sequence ID" value="TJZ99519.1"/>
    <property type="molecule type" value="Genomic_DNA"/>
</dbReference>